<comment type="caution">
    <text evidence="1">The sequence shown here is derived from an EMBL/GenBank/DDBJ whole genome shotgun (WGS) entry which is preliminary data.</text>
</comment>
<dbReference type="AlphaFoldDB" id="A0A8X6FVC7"/>
<dbReference type="Proteomes" id="UP000887116">
    <property type="component" value="Unassembled WGS sequence"/>
</dbReference>
<organism evidence="1 2">
    <name type="scientific">Trichonephila clavata</name>
    <name type="common">Joro spider</name>
    <name type="synonym">Nephila clavata</name>
    <dbReference type="NCBI Taxonomy" id="2740835"/>
    <lineage>
        <taxon>Eukaryota</taxon>
        <taxon>Metazoa</taxon>
        <taxon>Ecdysozoa</taxon>
        <taxon>Arthropoda</taxon>
        <taxon>Chelicerata</taxon>
        <taxon>Arachnida</taxon>
        <taxon>Araneae</taxon>
        <taxon>Araneomorphae</taxon>
        <taxon>Entelegynae</taxon>
        <taxon>Araneoidea</taxon>
        <taxon>Nephilidae</taxon>
        <taxon>Trichonephila</taxon>
    </lineage>
</organism>
<protein>
    <submittedName>
        <fullName evidence="1">Uncharacterized protein</fullName>
    </submittedName>
</protein>
<name>A0A8X6FVC7_TRICU</name>
<proteinExistence type="predicted"/>
<dbReference type="EMBL" id="BMAO01003698">
    <property type="protein sequence ID" value="GFQ89666.1"/>
    <property type="molecule type" value="Genomic_DNA"/>
</dbReference>
<reference evidence="1" key="1">
    <citation type="submission" date="2020-07" db="EMBL/GenBank/DDBJ databases">
        <title>Multicomponent nature underlies the extraordinary mechanical properties of spider dragline silk.</title>
        <authorList>
            <person name="Kono N."/>
            <person name="Nakamura H."/>
            <person name="Mori M."/>
            <person name="Yoshida Y."/>
            <person name="Ohtoshi R."/>
            <person name="Malay A.D."/>
            <person name="Moran D.A.P."/>
            <person name="Tomita M."/>
            <person name="Numata K."/>
            <person name="Arakawa K."/>
        </authorList>
    </citation>
    <scope>NUCLEOTIDE SEQUENCE</scope>
</reference>
<keyword evidence="2" id="KW-1185">Reference proteome</keyword>
<evidence type="ECO:0000313" key="1">
    <source>
        <dbReference type="EMBL" id="GFQ89666.1"/>
    </source>
</evidence>
<sequence>MKWMSILMGWERRRYQRERMSSFEAVNVTLATKSGLPAMSDQDRAKPQLLRHVKPWLFVAVAPNTPNKLMGSMLRNFIP</sequence>
<gene>
    <name evidence="1" type="ORF">TNCT_531851</name>
</gene>
<evidence type="ECO:0000313" key="2">
    <source>
        <dbReference type="Proteomes" id="UP000887116"/>
    </source>
</evidence>
<accession>A0A8X6FVC7</accession>